<reference evidence="2" key="2">
    <citation type="submission" date="2021-04" db="EMBL/GenBank/DDBJ databases">
        <title>Draft genome assembly of strain Phenylobacterium sp. 20VBR1 using MiniION and Illumina platforms.</title>
        <authorList>
            <person name="Thomas F.A."/>
            <person name="Krishnan K.P."/>
            <person name="Sinha R.K."/>
        </authorList>
    </citation>
    <scope>NUCLEOTIDE SEQUENCE</scope>
    <source>
        <strain evidence="2">20VBR1</strain>
    </source>
</reference>
<gene>
    <name evidence="2" type="ORF">JKL49_09550</name>
    <name evidence="3" type="ORF">JKL49_14440</name>
</gene>
<evidence type="ECO:0008006" key="5">
    <source>
        <dbReference type="Google" id="ProtNLM"/>
    </source>
</evidence>
<evidence type="ECO:0000313" key="2">
    <source>
        <dbReference type="EMBL" id="MBR7619631.1"/>
    </source>
</evidence>
<dbReference type="EMBL" id="CP068570">
    <property type="protein sequence ID" value="QQZ48689.1"/>
    <property type="molecule type" value="Genomic_DNA"/>
</dbReference>
<evidence type="ECO:0000256" key="1">
    <source>
        <dbReference type="SAM" id="Phobius"/>
    </source>
</evidence>
<dbReference type="Proteomes" id="UP000622580">
    <property type="component" value="Unassembled WGS sequence"/>
</dbReference>
<evidence type="ECO:0000313" key="3">
    <source>
        <dbReference type="EMBL" id="QQZ48689.1"/>
    </source>
</evidence>
<protein>
    <recommendedName>
        <fullName evidence="5">MFS transporter</fullName>
    </recommendedName>
</protein>
<dbReference type="AlphaFoldDB" id="A0A941D2D9"/>
<dbReference type="RefSeq" id="WP_215339974.1">
    <property type="nucleotide sequence ID" value="NZ_JAGSGD010000001.1"/>
</dbReference>
<organism evidence="2 4">
    <name type="scientific">Phenylobacterium glaciei</name>
    <dbReference type="NCBI Taxonomy" id="2803784"/>
    <lineage>
        <taxon>Bacteria</taxon>
        <taxon>Pseudomonadati</taxon>
        <taxon>Pseudomonadota</taxon>
        <taxon>Alphaproteobacteria</taxon>
        <taxon>Caulobacterales</taxon>
        <taxon>Caulobacteraceae</taxon>
        <taxon>Phenylobacterium</taxon>
    </lineage>
</organism>
<keyword evidence="1" id="KW-1133">Transmembrane helix</keyword>
<proteinExistence type="predicted"/>
<feature type="transmembrane region" description="Helical" evidence="1">
    <location>
        <begin position="15"/>
        <end position="36"/>
    </location>
</feature>
<name>A0A941D2D9_9CAUL</name>
<dbReference type="EMBL" id="JAGSGD010000001">
    <property type="protein sequence ID" value="MBR7619631.1"/>
    <property type="molecule type" value="Genomic_DNA"/>
</dbReference>
<accession>A0A941D2D9</accession>
<sequence>MAKYTGWVLDRGEGYSPIFVVAGSAYLLALLVIHLLSPRMTPVRI</sequence>
<keyword evidence="1" id="KW-0472">Membrane</keyword>
<reference evidence="3" key="1">
    <citation type="submission" date="2021-01" db="EMBL/GenBank/DDBJ databases">
        <title>Genome sequence of Phenylobacterium sp. 20VBR1 isolated from a valley glaceir, Ny-Alesund, Svalbard.</title>
        <authorList>
            <person name="Thomas F.A."/>
            <person name="Krishnan K.P."/>
            <person name="Sinha R.K."/>
        </authorList>
    </citation>
    <scope>NUCLEOTIDE SEQUENCE</scope>
    <source>
        <strain evidence="3">20VBR1</strain>
    </source>
</reference>
<keyword evidence="4" id="KW-1185">Reference proteome</keyword>
<keyword evidence="1" id="KW-0812">Transmembrane</keyword>
<evidence type="ECO:0000313" key="4">
    <source>
        <dbReference type="Proteomes" id="UP000622580"/>
    </source>
</evidence>